<dbReference type="InterPro" id="IPR038466">
    <property type="entry name" value="S8_pro-domain_sf"/>
</dbReference>
<feature type="compositionally biased region" description="Basic residues" evidence="14">
    <location>
        <begin position="736"/>
        <end position="748"/>
    </location>
</feature>
<organism evidence="18 19">
    <name type="scientific">Brachionus calyciflorus</name>
    <dbReference type="NCBI Taxonomy" id="104777"/>
    <lineage>
        <taxon>Eukaryota</taxon>
        <taxon>Metazoa</taxon>
        <taxon>Spiralia</taxon>
        <taxon>Gnathifera</taxon>
        <taxon>Rotifera</taxon>
        <taxon>Eurotatoria</taxon>
        <taxon>Monogononta</taxon>
        <taxon>Pseudotrocha</taxon>
        <taxon>Ploima</taxon>
        <taxon>Brachionidae</taxon>
        <taxon>Brachionus</taxon>
    </lineage>
</organism>
<dbReference type="InterPro" id="IPR023828">
    <property type="entry name" value="Peptidase_S8_Ser-AS"/>
</dbReference>
<dbReference type="EMBL" id="CAJNOC010001574">
    <property type="protein sequence ID" value="CAF0875646.1"/>
    <property type="molecule type" value="Genomic_DNA"/>
</dbReference>
<dbReference type="InterPro" id="IPR002884">
    <property type="entry name" value="P_dom"/>
</dbReference>
<comment type="similarity">
    <text evidence="11 12">Belongs to the peptidase S8 family.</text>
</comment>
<feature type="signal peptide" evidence="16">
    <location>
        <begin position="1"/>
        <end position="19"/>
    </location>
</feature>
<evidence type="ECO:0000256" key="1">
    <source>
        <dbReference type="ARBA" id="ARBA00001913"/>
    </source>
</evidence>
<feature type="region of interest" description="Disordered" evidence="14">
    <location>
        <begin position="677"/>
        <end position="701"/>
    </location>
</feature>
<evidence type="ECO:0000256" key="2">
    <source>
        <dbReference type="ARBA" id="ARBA00022670"/>
    </source>
</evidence>
<evidence type="ECO:0000256" key="15">
    <source>
        <dbReference type="SAM" id="Phobius"/>
    </source>
</evidence>
<comment type="cofactor">
    <cofactor evidence="1">
        <name>Ca(2+)</name>
        <dbReference type="ChEBI" id="CHEBI:29108"/>
    </cofactor>
</comment>
<evidence type="ECO:0000256" key="13">
    <source>
        <dbReference type="SAM" id="Coils"/>
    </source>
</evidence>
<keyword evidence="13" id="KW-0175">Coiled coil</keyword>
<dbReference type="Pfam" id="PF16470">
    <property type="entry name" value="S8_pro-domain"/>
    <property type="match status" value="1"/>
</dbReference>
<evidence type="ECO:0000256" key="9">
    <source>
        <dbReference type="ARBA" id="ARBA00023180"/>
    </source>
</evidence>
<dbReference type="AlphaFoldDB" id="A0A813XN47"/>
<keyword evidence="3" id="KW-0165">Cleavage on pair of basic residues</keyword>
<feature type="coiled-coil region" evidence="13">
    <location>
        <begin position="808"/>
        <end position="842"/>
    </location>
</feature>
<dbReference type="InterPro" id="IPR015500">
    <property type="entry name" value="Peptidase_S8_subtilisin-rel"/>
</dbReference>
<dbReference type="InterPro" id="IPR000209">
    <property type="entry name" value="Peptidase_S8/S53_dom"/>
</dbReference>
<sequence>MTQMIKFFILISLIVNNLASSQINDTQQEHFAHKIFSFKNNVNNRDLNESKSIDSSFHPSLIVVNVTEFVIRVRGGLDKAKDIANKFNLKLVKKVFEKSNYYLFQQEINSVKKFRNEDYEYNSDDFDSDNLIISKKSKRNSKKIKRLRRAQDKDEINLLKSDPNIEWVQQQIPKKRIKRDFIDFDTKFISKTIRKRDSDHLINTDEKLKFNDPMWTKLWYINPQEKNPNSMRIKEAWQLGYTGKGVVVTILDDGLEWDHPDIIKNYDPKASLDINDNDNDPRPRYDRYNYNKHGTRCAGEIAAVADNKVCSVGVAHSSKIGGIRMLDGEVTDLVEATALSYNRDYIDIYSASWGPDDDGKTVDGPGFLALKAIEDGIKYGRRGLGSIYVWASGNGGKDDDNCNCDGYTNSIYTISISSATQNGNIPWYSESCSSTIASTFSSGSYEERQIITTDLRKSCTEAHTGTSASAPLAAGIIALTLEANPELSWRDVQHIIVETSKPDNLSSTDWQLNGAYRKVSHSFGYGMMDALAMVQLAKKWTNVPSQRKCVIESSTNGLQKPILIPKGDRLIIELYSTGCKGTKNEINYLEHVQAVISVQSNSRGTLVVYLKSPMGTNSTLLDRRMLDQSPESFNKWPFTSVHMWGEVPHGTWIIEIKNNAKNTTYLNLNLILYGTKDSPQKRSTDKVQEETLKNTNQESSIQLMDNLSKTSAFPDHKNRKALKTDLQQQSFNSSKTKSKNTKPHKKIQKTTTTLTTTTTSTTTTTTSIATTTNQDKQFVNRLFENDDEQNFDDEEYDEASLNLNRDYLSEMMKENKKIQNHLDEDEEEVEEFDEELDDNSLDNGKINKNQMYKSDRIIPTNERSPFITYEYSANLVKSKSSQLKSKFSFFMNVLLAYYIYYNCSFLLNFF</sequence>
<dbReference type="PROSITE" id="PS00138">
    <property type="entry name" value="SUBTILASE_SER"/>
    <property type="match status" value="1"/>
</dbReference>
<dbReference type="Gene3D" id="3.40.50.200">
    <property type="entry name" value="Peptidase S8/S53 domain"/>
    <property type="match status" value="1"/>
</dbReference>
<evidence type="ECO:0000256" key="14">
    <source>
        <dbReference type="SAM" id="MobiDB-lite"/>
    </source>
</evidence>
<reference evidence="18" key="1">
    <citation type="submission" date="2021-02" db="EMBL/GenBank/DDBJ databases">
        <authorList>
            <person name="Nowell W R."/>
        </authorList>
    </citation>
    <scope>NUCLEOTIDE SEQUENCE</scope>
    <source>
        <strain evidence="18">Ploen Becks lab</strain>
    </source>
</reference>
<keyword evidence="19" id="KW-1185">Reference proteome</keyword>
<dbReference type="SUPFAM" id="SSF52743">
    <property type="entry name" value="Subtilisin-like"/>
    <property type="match status" value="1"/>
</dbReference>
<evidence type="ECO:0000313" key="19">
    <source>
        <dbReference type="Proteomes" id="UP000663879"/>
    </source>
</evidence>
<dbReference type="GO" id="GO:0005802">
    <property type="term" value="C:trans-Golgi network"/>
    <property type="evidence" value="ECO:0007669"/>
    <property type="project" value="TreeGrafter"/>
</dbReference>
<dbReference type="FunFam" id="3.40.50.200:FF:000001">
    <property type="entry name" value="Furin 2, isoform B"/>
    <property type="match status" value="1"/>
</dbReference>
<dbReference type="InterPro" id="IPR032815">
    <property type="entry name" value="S8_pro-domain"/>
</dbReference>
<dbReference type="PROSITE" id="PS51829">
    <property type="entry name" value="P_HOMO_B"/>
    <property type="match status" value="1"/>
</dbReference>
<evidence type="ECO:0000256" key="12">
    <source>
        <dbReference type="RuleBase" id="RU003355"/>
    </source>
</evidence>
<dbReference type="FunFam" id="2.60.120.260:FF:000006">
    <property type="entry name" value="Proprotein convertase subtilisin/kexin type 5"/>
    <property type="match status" value="1"/>
</dbReference>
<evidence type="ECO:0000256" key="10">
    <source>
        <dbReference type="PIRSR" id="PIRSR615500-1"/>
    </source>
</evidence>
<proteinExistence type="inferred from homology"/>
<evidence type="ECO:0000256" key="5">
    <source>
        <dbReference type="ARBA" id="ARBA00022801"/>
    </source>
</evidence>
<dbReference type="InterPro" id="IPR036852">
    <property type="entry name" value="Peptidase_S8/S53_dom_sf"/>
</dbReference>
<dbReference type="InterPro" id="IPR023827">
    <property type="entry name" value="Peptidase_S8_Asp-AS"/>
</dbReference>
<dbReference type="CDD" id="cd04059">
    <property type="entry name" value="Peptidases_S8_Protein_convertases_Kexins_Furin-like"/>
    <property type="match status" value="1"/>
</dbReference>
<evidence type="ECO:0000256" key="11">
    <source>
        <dbReference type="PROSITE-ProRule" id="PRU01240"/>
    </source>
</evidence>
<keyword evidence="8" id="KW-1015">Disulfide bond</keyword>
<keyword evidence="6 11" id="KW-0720">Serine protease</keyword>
<dbReference type="PROSITE" id="PS51892">
    <property type="entry name" value="SUBTILASE"/>
    <property type="match status" value="1"/>
</dbReference>
<dbReference type="GO" id="GO:0000139">
    <property type="term" value="C:Golgi membrane"/>
    <property type="evidence" value="ECO:0007669"/>
    <property type="project" value="TreeGrafter"/>
</dbReference>
<dbReference type="PROSITE" id="PS00136">
    <property type="entry name" value="SUBTILASE_ASP"/>
    <property type="match status" value="1"/>
</dbReference>
<keyword evidence="5 11" id="KW-0378">Hydrolase</keyword>
<dbReference type="Pfam" id="PF00082">
    <property type="entry name" value="Peptidase_S8"/>
    <property type="match status" value="1"/>
</dbReference>
<keyword evidence="15" id="KW-0472">Membrane</keyword>
<evidence type="ECO:0000256" key="4">
    <source>
        <dbReference type="ARBA" id="ARBA00022729"/>
    </source>
</evidence>
<keyword evidence="4 16" id="KW-0732">Signal</keyword>
<evidence type="ECO:0000259" key="17">
    <source>
        <dbReference type="PROSITE" id="PS51829"/>
    </source>
</evidence>
<dbReference type="PRINTS" id="PR00723">
    <property type="entry name" value="SUBTILISIN"/>
</dbReference>
<accession>A0A813XN47</accession>
<feature type="active site" description="Charge relay system" evidence="10 11">
    <location>
        <position position="293"/>
    </location>
</feature>
<dbReference type="InterPro" id="IPR022398">
    <property type="entry name" value="Peptidase_S8_His-AS"/>
</dbReference>
<feature type="compositionally biased region" description="Basic and acidic residues" evidence="14">
    <location>
        <begin position="678"/>
        <end position="692"/>
    </location>
</feature>
<dbReference type="SUPFAM" id="SSF49785">
    <property type="entry name" value="Galactose-binding domain-like"/>
    <property type="match status" value="1"/>
</dbReference>
<name>A0A813XN47_9BILA</name>
<evidence type="ECO:0000256" key="6">
    <source>
        <dbReference type="ARBA" id="ARBA00022825"/>
    </source>
</evidence>
<dbReference type="InterPro" id="IPR034182">
    <property type="entry name" value="Kexin/furin"/>
</dbReference>
<feature type="transmembrane region" description="Helical" evidence="15">
    <location>
        <begin position="887"/>
        <end position="909"/>
    </location>
</feature>
<feature type="active site" description="Charge relay system" evidence="10 11">
    <location>
        <position position="252"/>
    </location>
</feature>
<keyword evidence="15" id="KW-1133">Transmembrane helix</keyword>
<feature type="region of interest" description="Disordered" evidence="14">
    <location>
        <begin position="723"/>
        <end position="753"/>
    </location>
</feature>
<evidence type="ECO:0000256" key="16">
    <source>
        <dbReference type="SAM" id="SignalP"/>
    </source>
</evidence>
<dbReference type="GO" id="GO:0016486">
    <property type="term" value="P:peptide hormone processing"/>
    <property type="evidence" value="ECO:0007669"/>
    <property type="project" value="TreeGrafter"/>
</dbReference>
<keyword evidence="2 11" id="KW-0645">Protease</keyword>
<dbReference type="Gene3D" id="2.60.120.260">
    <property type="entry name" value="Galactose-binding domain-like"/>
    <property type="match status" value="1"/>
</dbReference>
<dbReference type="Gene3D" id="3.30.70.850">
    <property type="entry name" value="Peptidase S8, pro-domain"/>
    <property type="match status" value="1"/>
</dbReference>
<dbReference type="PANTHER" id="PTHR42884">
    <property type="entry name" value="PROPROTEIN CONVERTASE SUBTILISIN/KEXIN-RELATED"/>
    <property type="match status" value="1"/>
</dbReference>
<evidence type="ECO:0000313" key="18">
    <source>
        <dbReference type="EMBL" id="CAF0875646.1"/>
    </source>
</evidence>
<evidence type="ECO:0000256" key="3">
    <source>
        <dbReference type="ARBA" id="ARBA00022685"/>
    </source>
</evidence>
<dbReference type="Proteomes" id="UP000663879">
    <property type="component" value="Unassembled WGS sequence"/>
</dbReference>
<comment type="caution">
    <text evidence="18">The sequence shown here is derived from an EMBL/GenBank/DDBJ whole genome shotgun (WGS) entry which is preliminary data.</text>
</comment>
<dbReference type="OrthoDB" id="300641at2759"/>
<evidence type="ECO:0000256" key="7">
    <source>
        <dbReference type="ARBA" id="ARBA00023145"/>
    </source>
</evidence>
<feature type="active site" description="Charge relay system" evidence="10 11">
    <location>
        <position position="467"/>
    </location>
</feature>
<gene>
    <name evidence="18" type="ORF">OXX778_LOCUS10156</name>
</gene>
<feature type="chain" id="PRO_5032495256" description="P/Homo B domain-containing protein" evidence="16">
    <location>
        <begin position="20"/>
        <end position="910"/>
    </location>
</feature>
<protein>
    <recommendedName>
        <fullName evidence="17">P/Homo B domain-containing protein</fullName>
    </recommendedName>
</protein>
<dbReference type="PROSITE" id="PS00137">
    <property type="entry name" value="SUBTILASE_HIS"/>
    <property type="match status" value="1"/>
</dbReference>
<dbReference type="GO" id="GO:0004252">
    <property type="term" value="F:serine-type endopeptidase activity"/>
    <property type="evidence" value="ECO:0007669"/>
    <property type="project" value="UniProtKB-UniRule"/>
</dbReference>
<dbReference type="Pfam" id="PF01483">
    <property type="entry name" value="P_proprotein"/>
    <property type="match status" value="1"/>
</dbReference>
<dbReference type="InterPro" id="IPR008979">
    <property type="entry name" value="Galactose-bd-like_sf"/>
</dbReference>
<feature type="domain" description="P/Homo B" evidence="17">
    <location>
        <begin position="542"/>
        <end position="678"/>
    </location>
</feature>
<keyword evidence="9" id="KW-0325">Glycoprotein</keyword>
<keyword evidence="7" id="KW-0865">Zymogen</keyword>
<keyword evidence="15" id="KW-0812">Transmembrane</keyword>
<evidence type="ECO:0000256" key="8">
    <source>
        <dbReference type="ARBA" id="ARBA00023157"/>
    </source>
</evidence>
<dbReference type="PANTHER" id="PTHR42884:SF3">
    <property type="entry name" value="FURIN-LIKE PROTEASE 1, ISOFORMS 1_1-X_2"/>
    <property type="match status" value="1"/>
</dbReference>